<keyword evidence="3" id="KW-0418">Kinase</keyword>
<keyword evidence="2" id="KW-0547">Nucleotide-binding</keyword>
<feature type="domain" description="GHMP kinase C-terminal" evidence="7">
    <location>
        <begin position="228"/>
        <end position="307"/>
    </location>
</feature>
<dbReference type="Pfam" id="PF08544">
    <property type="entry name" value="GHMP_kinases_C"/>
    <property type="match status" value="1"/>
</dbReference>
<reference evidence="8 9" key="1">
    <citation type="submission" date="2005-11" db="EMBL/GenBank/DDBJ databases">
        <title>The complete genome sequence of Lawsonia intracellularis: the causative agent of proliferative enteropathy.</title>
        <authorList>
            <person name="Kaur K."/>
            <person name="Zhang Q."/>
            <person name="Beckler D."/>
            <person name="Munir S."/>
            <person name="Li L."/>
            <person name="Kinsley K."/>
            <person name="Herron L."/>
            <person name="Peterson A."/>
            <person name="May B."/>
            <person name="Singh S."/>
            <person name="Gebhart C."/>
            <person name="Kapur V."/>
        </authorList>
    </citation>
    <scope>NUCLEOTIDE SEQUENCE [LARGE SCALE GENOMIC DNA]</scope>
    <source>
        <strain evidence="8 9">PHE/MN1-00</strain>
        <plasmid evidence="9">pLaw1</plasmid>
    </source>
</reference>
<comment type="similarity">
    <text evidence="5">Belongs to the GHMP kinase family.</text>
</comment>
<evidence type="ECO:0000313" key="9">
    <source>
        <dbReference type="Proteomes" id="UP000002430"/>
    </source>
</evidence>
<keyword evidence="9" id="KW-1185">Reference proteome</keyword>
<dbReference type="InterPro" id="IPR013750">
    <property type="entry name" value="GHMP_kinase_C_dom"/>
</dbReference>
<evidence type="ECO:0000313" key="8">
    <source>
        <dbReference type="EMBL" id="CAJ53931.1"/>
    </source>
</evidence>
<dbReference type="InterPro" id="IPR036554">
    <property type="entry name" value="GHMP_kinase_C_sf"/>
</dbReference>
<dbReference type="PROSITE" id="PS00627">
    <property type="entry name" value="GHMP_KINASES_ATP"/>
    <property type="match status" value="1"/>
</dbReference>
<accession>Q1MP26</accession>
<dbReference type="GO" id="GO:0050201">
    <property type="term" value="F:fucokinase activity"/>
    <property type="evidence" value="ECO:0007669"/>
    <property type="project" value="TreeGrafter"/>
</dbReference>
<evidence type="ECO:0000256" key="1">
    <source>
        <dbReference type="ARBA" id="ARBA00022679"/>
    </source>
</evidence>
<gene>
    <name evidence="8" type="primary">mvaK1</name>
    <name evidence="8" type="ordered locus">LIA008</name>
</gene>
<dbReference type="InterPro" id="IPR052203">
    <property type="entry name" value="GHMP_Kinase-Related"/>
</dbReference>
<dbReference type="PANTHER" id="PTHR32463:SF0">
    <property type="entry name" value="L-FUCOSE KINASE"/>
    <property type="match status" value="1"/>
</dbReference>
<dbReference type="SUPFAM" id="SSF55060">
    <property type="entry name" value="GHMP Kinase, C-terminal domain"/>
    <property type="match status" value="1"/>
</dbReference>
<dbReference type="EMBL" id="AM180253">
    <property type="protein sequence ID" value="CAJ53931.1"/>
    <property type="molecule type" value="Genomic_DNA"/>
</dbReference>
<evidence type="ECO:0000256" key="3">
    <source>
        <dbReference type="ARBA" id="ARBA00022777"/>
    </source>
</evidence>
<name>Q1MP26_LAWIP</name>
<dbReference type="HOGENOM" id="CLU_048558_1_0_7"/>
<dbReference type="InterPro" id="IPR006204">
    <property type="entry name" value="GHMP_kinase_N_dom"/>
</dbReference>
<evidence type="ECO:0000256" key="4">
    <source>
        <dbReference type="ARBA" id="ARBA00022840"/>
    </source>
</evidence>
<dbReference type="RefSeq" id="WP_011527274.1">
    <property type="nucleotide sequence ID" value="NC_008012.1"/>
</dbReference>
<geneLocation type="plasmid" evidence="9">
    <name>pLaw1</name>
</geneLocation>
<evidence type="ECO:0000256" key="5">
    <source>
        <dbReference type="ARBA" id="ARBA00038121"/>
    </source>
</evidence>
<dbReference type="Pfam" id="PF00288">
    <property type="entry name" value="GHMP_kinases_N"/>
    <property type="match status" value="1"/>
</dbReference>
<proteinExistence type="inferred from homology"/>
<dbReference type="PIRSF" id="PIRSF036406">
    <property type="entry name" value="Hept_kin"/>
    <property type="match status" value="1"/>
</dbReference>
<keyword evidence="8" id="KW-0614">Plasmid</keyword>
<dbReference type="OrthoDB" id="9812992at2"/>
<keyword evidence="1" id="KW-0808">Transferase</keyword>
<dbReference type="GO" id="GO:0005524">
    <property type="term" value="F:ATP binding"/>
    <property type="evidence" value="ECO:0007669"/>
    <property type="project" value="UniProtKB-KW"/>
</dbReference>
<evidence type="ECO:0000259" key="6">
    <source>
        <dbReference type="Pfam" id="PF00288"/>
    </source>
</evidence>
<feature type="domain" description="GHMP kinase N-terminal" evidence="6">
    <location>
        <begin position="74"/>
        <end position="155"/>
    </location>
</feature>
<organism evidence="8 9">
    <name type="scientific">Lawsonia intracellularis (strain PHE/MN1-00)</name>
    <dbReference type="NCBI Taxonomy" id="363253"/>
    <lineage>
        <taxon>Bacteria</taxon>
        <taxon>Pseudomonadati</taxon>
        <taxon>Thermodesulfobacteriota</taxon>
        <taxon>Desulfovibrionia</taxon>
        <taxon>Desulfovibrionales</taxon>
        <taxon>Desulfovibrionaceae</taxon>
        <taxon>Lawsonia</taxon>
    </lineage>
</organism>
<dbReference type="InterPro" id="IPR014606">
    <property type="entry name" value="Heptose_7-P_kinase"/>
</dbReference>
<dbReference type="GO" id="GO:0042352">
    <property type="term" value="P:GDP-L-fucose salvage"/>
    <property type="evidence" value="ECO:0007669"/>
    <property type="project" value="TreeGrafter"/>
</dbReference>
<dbReference type="InterPro" id="IPR001174">
    <property type="entry name" value="HddA/FKP"/>
</dbReference>
<dbReference type="KEGG" id="lip:LIA008"/>
<dbReference type="SUPFAM" id="SSF54211">
    <property type="entry name" value="Ribosomal protein S5 domain 2-like"/>
    <property type="match status" value="1"/>
</dbReference>
<dbReference type="InterPro" id="IPR020568">
    <property type="entry name" value="Ribosomal_Su5_D2-typ_SF"/>
</dbReference>
<dbReference type="Proteomes" id="UP000002430">
    <property type="component" value="Plasmid 1"/>
</dbReference>
<evidence type="ECO:0000256" key="2">
    <source>
        <dbReference type="ARBA" id="ARBA00022741"/>
    </source>
</evidence>
<keyword evidence="4" id="KW-0067">ATP-binding</keyword>
<dbReference type="InterPro" id="IPR006203">
    <property type="entry name" value="GHMP_knse_ATP-bd_CS"/>
</dbReference>
<evidence type="ECO:0000259" key="7">
    <source>
        <dbReference type="Pfam" id="PF08544"/>
    </source>
</evidence>
<protein>
    <submittedName>
        <fullName evidence="8">Galactokinase/mevalonate kinase</fullName>
    </submittedName>
</protein>
<dbReference type="PANTHER" id="PTHR32463">
    <property type="entry name" value="L-FUCOSE KINASE"/>
    <property type="match status" value="1"/>
</dbReference>
<dbReference type="Gene3D" id="3.30.230.120">
    <property type="match status" value="1"/>
</dbReference>
<sequence>MIITRTPLRISFAGGGSDLPAYYLKHGGAVVSTSINKYVYLSIYPYFHQNGYLLKYTRNEHVSTIKEIQHPILHQVFKDFNVKGVDFNSCADIPSGTGLGSSSAFTVGLALLCNTYTEGRYISREGLAAYACDVEINKLGDPIGKQDQYACAVGGLNFIQFHPDESVTVEKLCLCREGKERLQKNLLLFYTGTTRAAMEILAEQKDNTVNKVQISKILSQMVNLAFELRKALLNNNINMMGEILHENWELKRQLASGVTNEKIDNWYKKALDAGAIGGKLLGAGGGGFLLFYVQEENHNRVRRALSELREIEFTFEQVGTTIVYQQ</sequence>
<dbReference type="PRINTS" id="PR00960">
    <property type="entry name" value="LMBPPROTEIN"/>
</dbReference>
<dbReference type="AlphaFoldDB" id="Q1MP26"/>